<protein>
    <submittedName>
        <fullName evidence="2">Uncharacterized protein</fullName>
    </submittedName>
</protein>
<keyword evidence="3" id="KW-1185">Reference proteome</keyword>
<gene>
    <name evidence="2" type="ORF">CEXT_23081</name>
</gene>
<feature type="non-terminal residue" evidence="2">
    <location>
        <position position="1"/>
    </location>
</feature>
<dbReference type="AlphaFoldDB" id="A0AAV4RYQ0"/>
<proteinExistence type="predicted"/>
<dbReference type="Proteomes" id="UP001054945">
    <property type="component" value="Unassembled WGS sequence"/>
</dbReference>
<accession>A0AAV4RYQ0</accession>
<evidence type="ECO:0000256" key="1">
    <source>
        <dbReference type="SAM" id="MobiDB-lite"/>
    </source>
</evidence>
<comment type="caution">
    <text evidence="2">The sequence shown here is derived from an EMBL/GenBank/DDBJ whole genome shotgun (WGS) entry which is preliminary data.</text>
</comment>
<feature type="region of interest" description="Disordered" evidence="1">
    <location>
        <begin position="147"/>
        <end position="176"/>
    </location>
</feature>
<feature type="compositionally biased region" description="Polar residues" evidence="1">
    <location>
        <begin position="217"/>
        <end position="230"/>
    </location>
</feature>
<sequence length="289" mass="31607">DIHLTASNDDQYFVFEDLLYQILLVFSRDTSVTSHFELSSANPSRLGEEQPLHRHLPSLTESSRSTDSLCMVSHEAAFRREKETVSCPREPILKLISMWTEPSDGSPVLHLRGSHHAVPHLPGAVRAVLLPAPQSLLTPSGHPLTGLVVRDSPGRSGTSAGLPLFRARHTPPEDRYQVDHQSVLRLPGNGSDSPAVGLCACVRLDGSHRRCGGGHPVSSQTHPSASGESGNSREHLGGHLRGEGDPRAARHAQQRSPPRHLGSLPVMPLLFMLLNKNIFYKFCVLFHCL</sequence>
<evidence type="ECO:0000313" key="3">
    <source>
        <dbReference type="Proteomes" id="UP001054945"/>
    </source>
</evidence>
<dbReference type="InterPro" id="IPR042507">
    <property type="entry name" value="TBC1D19"/>
</dbReference>
<feature type="region of interest" description="Disordered" evidence="1">
    <location>
        <begin position="211"/>
        <end position="261"/>
    </location>
</feature>
<dbReference type="PANTHER" id="PTHR16110">
    <property type="entry name" value="TBC1 DOMAIN FAMILY MEMBER 19"/>
    <property type="match status" value="1"/>
</dbReference>
<dbReference type="EMBL" id="BPLR01008611">
    <property type="protein sequence ID" value="GIY25971.1"/>
    <property type="molecule type" value="Genomic_DNA"/>
</dbReference>
<feature type="compositionally biased region" description="Basic and acidic residues" evidence="1">
    <location>
        <begin position="231"/>
        <end position="248"/>
    </location>
</feature>
<dbReference type="PANTHER" id="PTHR16110:SF1">
    <property type="entry name" value="TBC1 DOMAIN FAMILY MEMBER 19"/>
    <property type="match status" value="1"/>
</dbReference>
<organism evidence="2 3">
    <name type="scientific">Caerostris extrusa</name>
    <name type="common">Bark spider</name>
    <name type="synonym">Caerostris bankana</name>
    <dbReference type="NCBI Taxonomy" id="172846"/>
    <lineage>
        <taxon>Eukaryota</taxon>
        <taxon>Metazoa</taxon>
        <taxon>Ecdysozoa</taxon>
        <taxon>Arthropoda</taxon>
        <taxon>Chelicerata</taxon>
        <taxon>Arachnida</taxon>
        <taxon>Araneae</taxon>
        <taxon>Araneomorphae</taxon>
        <taxon>Entelegynae</taxon>
        <taxon>Araneoidea</taxon>
        <taxon>Araneidae</taxon>
        <taxon>Caerostris</taxon>
    </lineage>
</organism>
<reference evidence="2 3" key="1">
    <citation type="submission" date="2021-06" db="EMBL/GenBank/DDBJ databases">
        <title>Caerostris extrusa draft genome.</title>
        <authorList>
            <person name="Kono N."/>
            <person name="Arakawa K."/>
        </authorList>
    </citation>
    <scope>NUCLEOTIDE SEQUENCE [LARGE SCALE GENOMIC DNA]</scope>
</reference>
<evidence type="ECO:0000313" key="2">
    <source>
        <dbReference type="EMBL" id="GIY25971.1"/>
    </source>
</evidence>
<name>A0AAV4RYQ0_CAEEX</name>